<evidence type="ECO:0000313" key="1">
    <source>
        <dbReference type="EMBL" id="MFC4059521.1"/>
    </source>
</evidence>
<gene>
    <name evidence="1" type="ORF">ACFOWE_14550</name>
</gene>
<accession>A0ABV8I852</accession>
<sequence length="95" mass="10891">MGFPLEFHGVHAAPLAAAHERIRWAVPVPRTDRIRGRSHTCVCQEVQFELCEAGGLAFIRRLRVLQGRVVVHETEWTVTARAVRLWELLLRGRAR</sequence>
<proteinExistence type="predicted"/>
<keyword evidence="2" id="KW-1185">Reference proteome</keyword>
<protein>
    <submittedName>
        <fullName evidence="1">Uncharacterized protein</fullName>
    </submittedName>
</protein>
<evidence type="ECO:0000313" key="2">
    <source>
        <dbReference type="Proteomes" id="UP001595850"/>
    </source>
</evidence>
<reference evidence="2" key="1">
    <citation type="journal article" date="2019" name="Int. J. Syst. Evol. Microbiol.">
        <title>The Global Catalogue of Microorganisms (GCM) 10K type strain sequencing project: providing services to taxonomists for standard genome sequencing and annotation.</title>
        <authorList>
            <consortium name="The Broad Institute Genomics Platform"/>
            <consortium name="The Broad Institute Genome Sequencing Center for Infectious Disease"/>
            <person name="Wu L."/>
            <person name="Ma J."/>
        </authorList>
    </citation>
    <scope>NUCLEOTIDE SEQUENCE [LARGE SCALE GENOMIC DNA]</scope>
    <source>
        <strain evidence="2">TBRC 4489</strain>
    </source>
</reference>
<organism evidence="1 2">
    <name type="scientific">Planomonospora corallina</name>
    <dbReference type="NCBI Taxonomy" id="1806052"/>
    <lineage>
        <taxon>Bacteria</taxon>
        <taxon>Bacillati</taxon>
        <taxon>Actinomycetota</taxon>
        <taxon>Actinomycetes</taxon>
        <taxon>Streptosporangiales</taxon>
        <taxon>Streptosporangiaceae</taxon>
        <taxon>Planomonospora</taxon>
    </lineage>
</organism>
<dbReference type="EMBL" id="JBHSBM010000017">
    <property type="protein sequence ID" value="MFC4059521.1"/>
    <property type="molecule type" value="Genomic_DNA"/>
</dbReference>
<name>A0ABV8I852_9ACTN</name>
<comment type="caution">
    <text evidence="1">The sequence shown here is derived from an EMBL/GenBank/DDBJ whole genome shotgun (WGS) entry which is preliminary data.</text>
</comment>
<dbReference type="RefSeq" id="WP_377287873.1">
    <property type="nucleotide sequence ID" value="NZ_JBHSBM010000017.1"/>
</dbReference>
<dbReference type="Proteomes" id="UP001595850">
    <property type="component" value="Unassembled WGS sequence"/>
</dbReference>